<sequence length="675" mass="72242">MHRIYKTTTAMVTCLSLIAPQLAVAQDQQTPDPDTQIVLPPDEAGETPAEQAETPEPQPQDGAAEDSGQPAEPPQAEGDQPAEEQPAAEPTPAAEQPETEPAAQAPSPKPQVTQAEEPSPKPPVIEAAEPPAKPQAPQAEQEVGQGELPAPKPDTPEAVNTDDPAPAQKPQPDAADPQDTPPAALPETEPVQDVEAGPDEQSATTAQPNEQRADDAQRQAQEAEPAESDPGANEGQPSAVPDAQELERRLQEQAHEAEPDEPEPDQQRAEEGQDTQEVEANPQEQANGQPQPDPEQAAEVQAPEVQTRPNAVAQRAAEEVTSTAAAALAADEGEQGQGEPSEVQITEDSARSSAEEFATTVAQGLQQPAVNQQTQEATRDDDDDTIKDIAKLLLAGAAGMAVGKMLSNDRQVALNTGDRLVVSLPDGSQQVIKDDNTLLYQPGSNVRTETFEDGSSRTTVLRADGSRVVTIRDANMNTLRRTLVRADGTETRLIDDTEAQPVQIANLPAPPPVRINRDRMDETALREALRREAAIDRRFSLGQIRNIPEVRALVAPVNMPGITFETGSAAITPDQAQQLATLGKVIRDSIDQNPREIYMIEGYTDAVGSDAANLALSDRRAESVALALTEYFQVPPENMVVQGYGEQFLLVPTEGPERQNRRVAVRRITGLLAQN</sequence>
<feature type="compositionally biased region" description="Low complexity" evidence="2">
    <location>
        <begin position="162"/>
        <end position="178"/>
    </location>
</feature>
<dbReference type="Gene3D" id="3.30.1330.60">
    <property type="entry name" value="OmpA-like domain"/>
    <property type="match status" value="1"/>
</dbReference>
<feature type="compositionally biased region" description="Basic and acidic residues" evidence="2">
    <location>
        <begin position="245"/>
        <end position="257"/>
    </location>
</feature>
<dbReference type="RefSeq" id="WP_205296420.1">
    <property type="nucleotide sequence ID" value="NZ_CP070371.1"/>
</dbReference>
<accession>A0ABX7JR51</accession>
<dbReference type="InterPro" id="IPR006665">
    <property type="entry name" value="OmpA-like"/>
</dbReference>
<dbReference type="PROSITE" id="PS51123">
    <property type="entry name" value="OMPA_2"/>
    <property type="match status" value="1"/>
</dbReference>
<evidence type="ECO:0000256" key="1">
    <source>
        <dbReference type="PROSITE-ProRule" id="PRU00473"/>
    </source>
</evidence>
<evidence type="ECO:0000313" key="5">
    <source>
        <dbReference type="EMBL" id="QRZ15474.1"/>
    </source>
</evidence>
<organism evidence="5 6">
    <name type="scientific">Paracoccus methylovorus</name>
    <dbReference type="NCBI Taxonomy" id="2812658"/>
    <lineage>
        <taxon>Bacteria</taxon>
        <taxon>Pseudomonadati</taxon>
        <taxon>Pseudomonadota</taxon>
        <taxon>Alphaproteobacteria</taxon>
        <taxon>Rhodobacterales</taxon>
        <taxon>Paracoccaceae</taxon>
        <taxon>Paracoccus</taxon>
    </lineage>
</organism>
<evidence type="ECO:0000256" key="3">
    <source>
        <dbReference type="SAM" id="SignalP"/>
    </source>
</evidence>
<reference evidence="5 6" key="1">
    <citation type="submission" date="2021-02" db="EMBL/GenBank/DDBJ databases">
        <title>Paracoccus methylovroum sp.nov., a new methanol and methylamine utilizing methylotrophic denitrifer.</title>
        <authorList>
            <person name="Timsy T."/>
            <person name="Behrendt U."/>
            <person name="Ulrich A."/>
            <person name="Spanner T."/>
            <person name="Foesel B.U."/>
            <person name="Horn M.A."/>
            <person name="Kolb S."/>
        </authorList>
    </citation>
    <scope>NUCLEOTIDE SEQUENCE [LARGE SCALE GENOMIC DNA]</scope>
    <source>
        <strain evidence="5 6">H4-D09</strain>
    </source>
</reference>
<feature type="compositionally biased region" description="Low complexity" evidence="2">
    <location>
        <begin position="126"/>
        <end position="142"/>
    </location>
</feature>
<keyword evidence="3" id="KW-0732">Signal</keyword>
<dbReference type="Pfam" id="PF00691">
    <property type="entry name" value="OmpA"/>
    <property type="match status" value="1"/>
</dbReference>
<feature type="domain" description="OmpA-like" evidence="4">
    <location>
        <begin position="551"/>
        <end position="675"/>
    </location>
</feature>
<keyword evidence="1" id="KW-0472">Membrane</keyword>
<evidence type="ECO:0000256" key="2">
    <source>
        <dbReference type="SAM" id="MobiDB-lite"/>
    </source>
</evidence>
<gene>
    <name evidence="5" type="ORF">JWJ88_14085</name>
</gene>
<dbReference type="InterPro" id="IPR050330">
    <property type="entry name" value="Bact_OuterMem_StrucFunc"/>
</dbReference>
<name>A0ABX7JR51_9RHOB</name>
<feature type="compositionally biased region" description="Low complexity" evidence="2">
    <location>
        <begin position="26"/>
        <end position="36"/>
    </location>
</feature>
<dbReference type="CDD" id="cd07185">
    <property type="entry name" value="OmpA_C-like"/>
    <property type="match status" value="1"/>
</dbReference>
<evidence type="ECO:0000313" key="6">
    <source>
        <dbReference type="Proteomes" id="UP000663629"/>
    </source>
</evidence>
<keyword evidence="6" id="KW-1185">Reference proteome</keyword>
<feature type="compositionally biased region" description="Low complexity" evidence="2">
    <location>
        <begin position="46"/>
        <end position="55"/>
    </location>
</feature>
<feature type="chain" id="PRO_5045501905" evidence="3">
    <location>
        <begin position="26"/>
        <end position="675"/>
    </location>
</feature>
<dbReference type="SUPFAM" id="SSF103088">
    <property type="entry name" value="OmpA-like"/>
    <property type="match status" value="1"/>
</dbReference>
<dbReference type="PANTHER" id="PTHR30329">
    <property type="entry name" value="STATOR ELEMENT OF FLAGELLAR MOTOR COMPLEX"/>
    <property type="match status" value="1"/>
</dbReference>
<evidence type="ECO:0000259" key="4">
    <source>
        <dbReference type="PROSITE" id="PS51123"/>
    </source>
</evidence>
<protein>
    <submittedName>
        <fullName evidence="5">OmpA family protein</fullName>
    </submittedName>
</protein>
<dbReference type="PANTHER" id="PTHR30329:SF21">
    <property type="entry name" value="LIPOPROTEIN YIAD-RELATED"/>
    <property type="match status" value="1"/>
</dbReference>
<feature type="compositionally biased region" description="Low complexity" evidence="2">
    <location>
        <begin position="74"/>
        <end position="106"/>
    </location>
</feature>
<feature type="signal peptide" evidence="3">
    <location>
        <begin position="1"/>
        <end position="25"/>
    </location>
</feature>
<feature type="compositionally biased region" description="Polar residues" evidence="2">
    <location>
        <begin position="360"/>
        <end position="376"/>
    </location>
</feature>
<dbReference type="EMBL" id="CP070371">
    <property type="protein sequence ID" value="QRZ15474.1"/>
    <property type="molecule type" value="Genomic_DNA"/>
</dbReference>
<feature type="compositionally biased region" description="Low complexity" evidence="2">
    <location>
        <begin position="319"/>
        <end position="330"/>
    </location>
</feature>
<dbReference type="Proteomes" id="UP000663629">
    <property type="component" value="Chromosome 2"/>
</dbReference>
<feature type="region of interest" description="Disordered" evidence="2">
    <location>
        <begin position="26"/>
        <end position="383"/>
    </location>
</feature>
<proteinExistence type="predicted"/>
<dbReference type="InterPro" id="IPR036737">
    <property type="entry name" value="OmpA-like_sf"/>
</dbReference>